<dbReference type="AlphaFoldDB" id="A0AAW0FY51"/>
<sequence length="125" mass="14118">MHSNNQNQNGYDPTFPPKQTSINQEDFNLVFNNNNNLNQFTNMSSSNSSSDSNNNGDNGDTPPDGLDNILQFDPFKVNLNRQLMMNEFAADGSLGLVPFLDMSHDENSEFNHDMTQQNGSHFEWP</sequence>
<feature type="compositionally biased region" description="Polar residues" evidence="1">
    <location>
        <begin position="1"/>
        <end position="22"/>
    </location>
</feature>
<protein>
    <submittedName>
        <fullName evidence="2">Uncharacterized protein</fullName>
    </submittedName>
</protein>
<dbReference type="EMBL" id="JASBNA010000028">
    <property type="protein sequence ID" value="KAK7684019.1"/>
    <property type="molecule type" value="Genomic_DNA"/>
</dbReference>
<feature type="compositionally biased region" description="Low complexity" evidence="1">
    <location>
        <begin position="23"/>
        <end position="60"/>
    </location>
</feature>
<comment type="caution">
    <text evidence="2">The sequence shown here is derived from an EMBL/GenBank/DDBJ whole genome shotgun (WGS) entry which is preliminary data.</text>
</comment>
<keyword evidence="3" id="KW-1185">Reference proteome</keyword>
<gene>
    <name evidence="2" type="ORF">QCA50_012995</name>
</gene>
<evidence type="ECO:0000313" key="3">
    <source>
        <dbReference type="Proteomes" id="UP001385951"/>
    </source>
</evidence>
<reference evidence="2 3" key="1">
    <citation type="submission" date="2022-09" db="EMBL/GenBank/DDBJ databases">
        <authorList>
            <person name="Palmer J.M."/>
        </authorList>
    </citation>
    <scope>NUCLEOTIDE SEQUENCE [LARGE SCALE GENOMIC DNA]</scope>
    <source>
        <strain evidence="2 3">DSM 7382</strain>
    </source>
</reference>
<feature type="region of interest" description="Disordered" evidence="1">
    <location>
        <begin position="1"/>
        <end position="68"/>
    </location>
</feature>
<proteinExistence type="predicted"/>
<evidence type="ECO:0000256" key="1">
    <source>
        <dbReference type="SAM" id="MobiDB-lite"/>
    </source>
</evidence>
<accession>A0AAW0FY51</accession>
<name>A0AAW0FY51_9APHY</name>
<organism evidence="2 3">
    <name type="scientific">Cerrena zonata</name>
    <dbReference type="NCBI Taxonomy" id="2478898"/>
    <lineage>
        <taxon>Eukaryota</taxon>
        <taxon>Fungi</taxon>
        <taxon>Dikarya</taxon>
        <taxon>Basidiomycota</taxon>
        <taxon>Agaricomycotina</taxon>
        <taxon>Agaricomycetes</taxon>
        <taxon>Polyporales</taxon>
        <taxon>Cerrenaceae</taxon>
        <taxon>Cerrena</taxon>
    </lineage>
</organism>
<evidence type="ECO:0000313" key="2">
    <source>
        <dbReference type="EMBL" id="KAK7684019.1"/>
    </source>
</evidence>
<dbReference type="Proteomes" id="UP001385951">
    <property type="component" value="Unassembled WGS sequence"/>
</dbReference>